<feature type="non-terminal residue" evidence="2">
    <location>
        <position position="141"/>
    </location>
</feature>
<dbReference type="OrthoDB" id="3235800at2759"/>
<comment type="caution">
    <text evidence="2">The sequence shown here is derived from an EMBL/GenBank/DDBJ whole genome shotgun (WGS) entry which is preliminary data.</text>
</comment>
<dbReference type="AlphaFoldDB" id="A0A8S2YUQ8"/>
<evidence type="ECO:0000259" key="1">
    <source>
        <dbReference type="Pfam" id="PF20209"/>
    </source>
</evidence>
<dbReference type="Proteomes" id="UP000681722">
    <property type="component" value="Unassembled WGS sequence"/>
</dbReference>
<accession>A0A8S2YUQ8</accession>
<name>A0A8S2YUQ8_9BILA</name>
<organism evidence="2 3">
    <name type="scientific">Didymodactylos carnosus</name>
    <dbReference type="NCBI Taxonomy" id="1234261"/>
    <lineage>
        <taxon>Eukaryota</taxon>
        <taxon>Metazoa</taxon>
        <taxon>Spiralia</taxon>
        <taxon>Gnathifera</taxon>
        <taxon>Rotifera</taxon>
        <taxon>Eurotatoria</taxon>
        <taxon>Bdelloidea</taxon>
        <taxon>Philodinida</taxon>
        <taxon>Philodinidae</taxon>
        <taxon>Didymodactylos</taxon>
    </lineage>
</organism>
<feature type="domain" description="DUF6570" evidence="1">
    <location>
        <begin position="1"/>
        <end position="47"/>
    </location>
</feature>
<sequence length="141" mass="15908">FVGSTPPNRKQLEKVLIVRKQKVSTALHWLKKNNAVYQHVDIDMNRINELPQNDIPSSIWEMMDVQSSADTTDDRRSSFVNDHLATDETPPNQNDLIPLATSGVVDINGTNVTPDEVNEYLLTNMFKEDMITSLPTSNPKT</sequence>
<evidence type="ECO:0000313" key="3">
    <source>
        <dbReference type="Proteomes" id="UP000681722"/>
    </source>
</evidence>
<dbReference type="EMBL" id="CAJOBC010124166">
    <property type="protein sequence ID" value="CAF4587413.1"/>
    <property type="molecule type" value="Genomic_DNA"/>
</dbReference>
<evidence type="ECO:0000313" key="2">
    <source>
        <dbReference type="EMBL" id="CAF4587413.1"/>
    </source>
</evidence>
<proteinExistence type="predicted"/>
<feature type="non-terminal residue" evidence="2">
    <location>
        <position position="1"/>
    </location>
</feature>
<reference evidence="2" key="1">
    <citation type="submission" date="2021-02" db="EMBL/GenBank/DDBJ databases">
        <authorList>
            <person name="Nowell W R."/>
        </authorList>
    </citation>
    <scope>NUCLEOTIDE SEQUENCE</scope>
</reference>
<protein>
    <recommendedName>
        <fullName evidence="1">DUF6570 domain-containing protein</fullName>
    </recommendedName>
</protein>
<dbReference type="InterPro" id="IPR046700">
    <property type="entry name" value="DUF6570"/>
</dbReference>
<gene>
    <name evidence="2" type="ORF">SRO942_LOCUS48364</name>
</gene>
<dbReference type="Pfam" id="PF20209">
    <property type="entry name" value="DUF6570"/>
    <property type="match status" value="1"/>
</dbReference>